<feature type="chain" id="PRO_5028278496" evidence="2">
    <location>
        <begin position="22"/>
        <end position="220"/>
    </location>
</feature>
<feature type="signal peptide" evidence="2">
    <location>
        <begin position="1"/>
        <end position="21"/>
    </location>
</feature>
<gene>
    <name evidence="3" type="ORF">ENG67_01400</name>
</gene>
<evidence type="ECO:0000256" key="2">
    <source>
        <dbReference type="SAM" id="SignalP"/>
    </source>
</evidence>
<dbReference type="EMBL" id="DRBW01000052">
    <property type="protein sequence ID" value="HDM89849.1"/>
    <property type="molecule type" value="Genomic_DNA"/>
</dbReference>
<keyword evidence="2" id="KW-0732">Signal</keyword>
<evidence type="ECO:0000313" key="3">
    <source>
        <dbReference type="EMBL" id="HDM89849.1"/>
    </source>
</evidence>
<name>A0A7C1BD53_UNCW3</name>
<accession>A0A7C1BD53</accession>
<dbReference type="Proteomes" id="UP000885931">
    <property type="component" value="Unassembled WGS sequence"/>
</dbReference>
<dbReference type="AlphaFoldDB" id="A0A7C1BD53"/>
<protein>
    <submittedName>
        <fullName evidence="3">Uncharacterized protein</fullName>
    </submittedName>
</protein>
<evidence type="ECO:0000256" key="1">
    <source>
        <dbReference type="SAM" id="MobiDB-lite"/>
    </source>
</evidence>
<sequence>MKKLFVSSLAFLLFSTGFLRAAIEEIVAEREENIVRIFVKGDFDYEVLKLPPPDKGLVVYIKSPLPEKYRGKSYTFGGVRIRAESTDGETRIYMRSPIDFEPDHYRAGSYLVVSMTLKAPPKAPTPPKPETTKTAPKKEAKKPLSARSTTAGTADRPSRKSRKGPGLYSLRIRGAKEELVLQALSVLEGRPLFPRNRERRVYATALGLTFDDALNLIIGR</sequence>
<proteinExistence type="predicted"/>
<organism evidence="3">
    <name type="scientific">candidate division WOR-3 bacterium</name>
    <dbReference type="NCBI Taxonomy" id="2052148"/>
    <lineage>
        <taxon>Bacteria</taxon>
        <taxon>Bacteria division WOR-3</taxon>
    </lineage>
</organism>
<feature type="region of interest" description="Disordered" evidence="1">
    <location>
        <begin position="118"/>
        <end position="168"/>
    </location>
</feature>
<reference evidence="3" key="1">
    <citation type="journal article" date="2020" name="mSystems">
        <title>Genome- and Community-Level Interaction Insights into Carbon Utilization and Element Cycling Functions of Hydrothermarchaeota in Hydrothermal Sediment.</title>
        <authorList>
            <person name="Zhou Z."/>
            <person name="Liu Y."/>
            <person name="Xu W."/>
            <person name="Pan J."/>
            <person name="Luo Z.H."/>
            <person name="Li M."/>
        </authorList>
    </citation>
    <scope>NUCLEOTIDE SEQUENCE [LARGE SCALE GENOMIC DNA]</scope>
    <source>
        <strain evidence="3">HyVt-237</strain>
    </source>
</reference>
<comment type="caution">
    <text evidence="3">The sequence shown here is derived from an EMBL/GenBank/DDBJ whole genome shotgun (WGS) entry which is preliminary data.</text>
</comment>